<name>A0A9N8H9P2_9STRA</name>
<feature type="region of interest" description="Disordered" evidence="1">
    <location>
        <begin position="93"/>
        <end position="134"/>
    </location>
</feature>
<feature type="compositionally biased region" description="Acidic residues" evidence="1">
    <location>
        <begin position="18"/>
        <end position="56"/>
    </location>
</feature>
<dbReference type="AlphaFoldDB" id="A0A9N8H9P2"/>
<evidence type="ECO:0000256" key="1">
    <source>
        <dbReference type="SAM" id="MobiDB-lite"/>
    </source>
</evidence>
<comment type="caution">
    <text evidence="2">The sequence shown here is derived from an EMBL/GenBank/DDBJ whole genome shotgun (WGS) entry which is preliminary data.</text>
</comment>
<accession>A0A9N8H9P2</accession>
<feature type="compositionally biased region" description="Basic and acidic residues" evidence="1">
    <location>
        <begin position="309"/>
        <end position="324"/>
    </location>
</feature>
<dbReference type="EMBL" id="CAICTM010000261">
    <property type="protein sequence ID" value="CAB9506306.1"/>
    <property type="molecule type" value="Genomic_DNA"/>
</dbReference>
<dbReference type="Proteomes" id="UP001153069">
    <property type="component" value="Unassembled WGS sequence"/>
</dbReference>
<feature type="compositionally biased region" description="Acidic residues" evidence="1">
    <location>
        <begin position="350"/>
        <end position="360"/>
    </location>
</feature>
<feature type="compositionally biased region" description="Acidic residues" evidence="1">
    <location>
        <begin position="291"/>
        <end position="304"/>
    </location>
</feature>
<feature type="compositionally biased region" description="Basic residues" evidence="1">
    <location>
        <begin position="1"/>
        <end position="11"/>
    </location>
</feature>
<feature type="compositionally biased region" description="Low complexity" evidence="1">
    <location>
        <begin position="265"/>
        <end position="288"/>
    </location>
</feature>
<feature type="region of interest" description="Disordered" evidence="1">
    <location>
        <begin position="146"/>
        <end position="193"/>
    </location>
</feature>
<protein>
    <submittedName>
        <fullName evidence="2">Uncharacterized protein</fullName>
    </submittedName>
</protein>
<organism evidence="2 3">
    <name type="scientific">Seminavis robusta</name>
    <dbReference type="NCBI Taxonomy" id="568900"/>
    <lineage>
        <taxon>Eukaryota</taxon>
        <taxon>Sar</taxon>
        <taxon>Stramenopiles</taxon>
        <taxon>Ochrophyta</taxon>
        <taxon>Bacillariophyta</taxon>
        <taxon>Bacillariophyceae</taxon>
        <taxon>Bacillariophycidae</taxon>
        <taxon>Naviculales</taxon>
        <taxon>Naviculaceae</taxon>
        <taxon>Seminavis</taxon>
    </lineage>
</organism>
<feature type="region of interest" description="Disordered" evidence="1">
    <location>
        <begin position="215"/>
        <end position="246"/>
    </location>
</feature>
<keyword evidence="3" id="KW-1185">Reference proteome</keyword>
<feature type="region of interest" description="Disordered" evidence="1">
    <location>
        <begin position="1"/>
        <end position="60"/>
    </location>
</feature>
<evidence type="ECO:0000313" key="3">
    <source>
        <dbReference type="Proteomes" id="UP001153069"/>
    </source>
</evidence>
<feature type="compositionally biased region" description="Polar residues" evidence="1">
    <location>
        <begin position="104"/>
        <end position="124"/>
    </location>
</feature>
<gene>
    <name evidence="2" type="ORF">SEMRO_262_G102040.1</name>
</gene>
<feature type="compositionally biased region" description="Acidic residues" evidence="1">
    <location>
        <begin position="166"/>
        <end position="179"/>
    </location>
</feature>
<sequence>MVSPRKRRAKAKSAPVEEKEDVPFEPDDDEEEEDDFIPGQDDDDDDVGDEEEEDDVAGILEGHLYYDDKDETLHYQGDSFHLSTRLNNNKDEIWNPLCDPPPSSNMATYQMKGTIQPPGHSNSSSKDETPSKLPLRIFDVTWTIQHDGAPLPGHEKKNCPGKTCFSEDDDSDDDDEEEEDGKKQKATPHKRPALFYGVVGREVASTAENVLITFQGGFYPLPTSQKGKKEEEEEEKPAAADKTNSVPLNCQFQYVLADTTTAATTTTTAAASPAAAAKAPPAAAAAAKAPDDEDDDDEADEAMGYDELIALHEDAGMNVEDLKRRYQQKNKNNDDDDEPSNKKFKAAPKDDDDDDDDVGF</sequence>
<proteinExistence type="predicted"/>
<reference evidence="2" key="1">
    <citation type="submission" date="2020-06" db="EMBL/GenBank/DDBJ databases">
        <authorList>
            <consortium name="Plant Systems Biology data submission"/>
        </authorList>
    </citation>
    <scope>NUCLEOTIDE SEQUENCE</scope>
    <source>
        <strain evidence="2">D6</strain>
    </source>
</reference>
<evidence type="ECO:0000313" key="2">
    <source>
        <dbReference type="EMBL" id="CAB9506306.1"/>
    </source>
</evidence>
<feature type="region of interest" description="Disordered" evidence="1">
    <location>
        <begin position="265"/>
        <end position="360"/>
    </location>
</feature>